<dbReference type="PROSITE" id="PS01130">
    <property type="entry name" value="SLC26A"/>
    <property type="match status" value="1"/>
</dbReference>
<comment type="subcellular location">
    <subcellularLocation>
        <location evidence="1">Membrane</location>
        <topology evidence="1">Multi-pass membrane protein</topology>
    </subcellularLocation>
</comment>
<organism evidence="7 8">
    <name type="scientific">Panagrolaimus superbus</name>
    <dbReference type="NCBI Taxonomy" id="310955"/>
    <lineage>
        <taxon>Eukaryota</taxon>
        <taxon>Metazoa</taxon>
        <taxon>Ecdysozoa</taxon>
        <taxon>Nematoda</taxon>
        <taxon>Chromadorea</taxon>
        <taxon>Rhabditida</taxon>
        <taxon>Tylenchina</taxon>
        <taxon>Panagrolaimomorpha</taxon>
        <taxon>Panagrolaimoidea</taxon>
        <taxon>Panagrolaimidae</taxon>
        <taxon>Panagrolaimus</taxon>
    </lineage>
</organism>
<evidence type="ECO:0000256" key="2">
    <source>
        <dbReference type="ARBA" id="ARBA00022692"/>
    </source>
</evidence>
<evidence type="ECO:0000259" key="6">
    <source>
        <dbReference type="Pfam" id="PF00916"/>
    </source>
</evidence>
<feature type="transmembrane region" description="Helical" evidence="5">
    <location>
        <begin position="243"/>
        <end position="262"/>
    </location>
</feature>
<sequence>MAYAALAGVPAIVGLYSSFFPPLLYLLFGTSRHISLGMFAVIALMTGTVEQKLRTNSTSEISHSINQSVEGNEAVEIITALTFSIGIVLAIMAICQIHFVSAYLSDELTAGFTTGAACHVLWSQIPQIFAIKIPNQNGIFNLFRKMYDFCSKIGKTNFAALFISICCILFLYIGKIYLNPMVSKKVSIPIPFELIVVVFTTILSNFMDFHGLHNVTVVGKIPTGLPIPTLPSLNRIGDTFPDAIIIAIVIYAISFSVAKLFAKKHHYNLNPAQEVRALAAQVYHDQ</sequence>
<dbReference type="PANTHER" id="PTHR11814">
    <property type="entry name" value="SULFATE TRANSPORTER"/>
    <property type="match status" value="1"/>
</dbReference>
<evidence type="ECO:0000256" key="3">
    <source>
        <dbReference type="ARBA" id="ARBA00022989"/>
    </source>
</evidence>
<dbReference type="Pfam" id="PF00916">
    <property type="entry name" value="Sulfate_transp"/>
    <property type="match status" value="1"/>
</dbReference>
<keyword evidence="4 5" id="KW-0472">Membrane</keyword>
<dbReference type="GO" id="GO:0008271">
    <property type="term" value="F:secondary active sulfate transmembrane transporter activity"/>
    <property type="evidence" value="ECO:0007669"/>
    <property type="project" value="InterPro"/>
</dbReference>
<name>A0A914XTF4_9BILA</name>
<evidence type="ECO:0000313" key="7">
    <source>
        <dbReference type="Proteomes" id="UP000887577"/>
    </source>
</evidence>
<accession>A0A914XTF4</accession>
<feature type="domain" description="SLC26A/SulP transporter" evidence="6">
    <location>
        <begin position="1"/>
        <end position="278"/>
    </location>
</feature>
<feature type="transmembrane region" description="Helical" evidence="5">
    <location>
        <begin position="74"/>
        <end position="99"/>
    </location>
</feature>
<dbReference type="InterPro" id="IPR011547">
    <property type="entry name" value="SLC26A/SulP_dom"/>
</dbReference>
<evidence type="ECO:0000256" key="1">
    <source>
        <dbReference type="ARBA" id="ARBA00004141"/>
    </source>
</evidence>
<proteinExistence type="predicted"/>
<keyword evidence="3 5" id="KW-1133">Transmembrane helix</keyword>
<evidence type="ECO:0000256" key="4">
    <source>
        <dbReference type="ARBA" id="ARBA00023136"/>
    </source>
</evidence>
<keyword evidence="2 5" id="KW-0812">Transmembrane</keyword>
<dbReference type="WBParaSite" id="PSU_v2.g10545.t1">
    <property type="protein sequence ID" value="PSU_v2.g10545.t1"/>
    <property type="gene ID" value="PSU_v2.g10545"/>
</dbReference>
<protein>
    <submittedName>
        <fullName evidence="8">SLC26A/SulP transporter domain-containing protein</fullName>
    </submittedName>
</protein>
<feature type="transmembrane region" description="Helical" evidence="5">
    <location>
        <begin position="7"/>
        <end position="28"/>
    </location>
</feature>
<dbReference type="InterPro" id="IPR018045">
    <property type="entry name" value="S04_transporter_CS"/>
</dbReference>
<evidence type="ECO:0000313" key="8">
    <source>
        <dbReference type="WBParaSite" id="PSU_v2.g10545.t1"/>
    </source>
</evidence>
<dbReference type="AlphaFoldDB" id="A0A914XTF4"/>
<evidence type="ECO:0000256" key="5">
    <source>
        <dbReference type="SAM" id="Phobius"/>
    </source>
</evidence>
<feature type="transmembrane region" description="Helical" evidence="5">
    <location>
        <begin position="158"/>
        <end position="178"/>
    </location>
</feature>
<dbReference type="InterPro" id="IPR001902">
    <property type="entry name" value="SLC26A/SulP_fam"/>
</dbReference>
<keyword evidence="7" id="KW-1185">Reference proteome</keyword>
<reference evidence="8" key="1">
    <citation type="submission" date="2022-11" db="UniProtKB">
        <authorList>
            <consortium name="WormBaseParasite"/>
        </authorList>
    </citation>
    <scope>IDENTIFICATION</scope>
</reference>
<dbReference type="Proteomes" id="UP000887577">
    <property type="component" value="Unplaced"/>
</dbReference>
<feature type="transmembrane region" description="Helical" evidence="5">
    <location>
        <begin position="190"/>
        <end position="207"/>
    </location>
</feature>
<dbReference type="GO" id="GO:0016020">
    <property type="term" value="C:membrane"/>
    <property type="evidence" value="ECO:0007669"/>
    <property type="project" value="UniProtKB-SubCell"/>
</dbReference>